<sequence length="454" mass="51126">MKALVAVAMLLASVPAVAQPVSAYAPESFEGVKHPDWSRKAVIYQVNTRQFTPEGTLKAATAQIPRLKAMGVDILWLMPIHPIGEKNRKGTLGSPYSVRDYRAVNPELGTTADLKAFVDAAHAKGMKVILDWVANHTAWDHPWVKQHPEWYERDWKGANVSTPWWDWSDIIDLDYSHAGLRREMAQSMAYWVRDVGVDGFRADVAGYVPPDFWTDVRRDLEAIKPVWMLGEFNHRDLHLTSFDSSYGWAWAEAVMKIAKGEADTGALYGFYSENQSAWPTGAQRMIFTSNHDENAWAGTEFERFGPALDNAFALLFTSEGIPLIYNGQEAGNGKRIKFFERDPIAWKDHPNGALIRDWITFRKQHPALDNAPWGARMVQVKNSDATKVFSFVRAKAGDAIFVAQNYSAEPKSVTLDELPYAGDWTEKGGTVKTLAKGSRLDLAPWSTRVFTRRY</sequence>
<name>A0A418PZJ5_9SPHN</name>
<dbReference type="Gene3D" id="3.20.20.80">
    <property type="entry name" value="Glycosidases"/>
    <property type="match status" value="1"/>
</dbReference>
<dbReference type="OrthoDB" id="9805159at2"/>
<dbReference type="PANTHER" id="PTHR10357">
    <property type="entry name" value="ALPHA-AMYLASE FAMILY MEMBER"/>
    <property type="match status" value="1"/>
</dbReference>
<dbReference type="InterPro" id="IPR017853">
    <property type="entry name" value="GH"/>
</dbReference>
<dbReference type="SUPFAM" id="SSF51445">
    <property type="entry name" value="(Trans)glycosidases"/>
    <property type="match status" value="1"/>
</dbReference>
<dbReference type="SMART" id="SM00642">
    <property type="entry name" value="Aamy"/>
    <property type="match status" value="1"/>
</dbReference>
<evidence type="ECO:0000313" key="3">
    <source>
        <dbReference type="EMBL" id="RIX29177.1"/>
    </source>
</evidence>
<proteinExistence type="predicted"/>
<keyword evidence="3" id="KW-0456">Lyase</keyword>
<dbReference type="GO" id="GO:0016829">
    <property type="term" value="F:lyase activity"/>
    <property type="evidence" value="ECO:0007669"/>
    <property type="project" value="UniProtKB-KW"/>
</dbReference>
<protein>
    <submittedName>
        <fullName evidence="3">Alpha-amlyase</fullName>
    </submittedName>
</protein>
<organism evidence="3 4">
    <name type="scientific">Sphingomonas edaphi</name>
    <dbReference type="NCBI Taxonomy" id="2315689"/>
    <lineage>
        <taxon>Bacteria</taxon>
        <taxon>Pseudomonadati</taxon>
        <taxon>Pseudomonadota</taxon>
        <taxon>Alphaproteobacteria</taxon>
        <taxon>Sphingomonadales</taxon>
        <taxon>Sphingomonadaceae</taxon>
        <taxon>Sphingomonas</taxon>
    </lineage>
</organism>
<dbReference type="EMBL" id="QXTF01000002">
    <property type="protein sequence ID" value="RIX29177.1"/>
    <property type="molecule type" value="Genomic_DNA"/>
</dbReference>
<dbReference type="GO" id="GO:0005975">
    <property type="term" value="P:carbohydrate metabolic process"/>
    <property type="evidence" value="ECO:0007669"/>
    <property type="project" value="InterPro"/>
</dbReference>
<dbReference type="CDD" id="cd11313">
    <property type="entry name" value="AmyAc_arch_bac_AmyA"/>
    <property type="match status" value="1"/>
</dbReference>
<dbReference type="Proteomes" id="UP000285023">
    <property type="component" value="Unassembled WGS sequence"/>
</dbReference>
<dbReference type="RefSeq" id="WP_119533065.1">
    <property type="nucleotide sequence ID" value="NZ_QXTF01000002.1"/>
</dbReference>
<feature type="domain" description="Glycosyl hydrolase family 13 catalytic" evidence="2">
    <location>
        <begin position="45"/>
        <end position="362"/>
    </location>
</feature>
<dbReference type="SUPFAM" id="SSF51011">
    <property type="entry name" value="Glycosyl hydrolase domain"/>
    <property type="match status" value="1"/>
</dbReference>
<evidence type="ECO:0000313" key="4">
    <source>
        <dbReference type="Proteomes" id="UP000285023"/>
    </source>
</evidence>
<dbReference type="Pfam" id="PF00128">
    <property type="entry name" value="Alpha-amylase"/>
    <property type="match status" value="1"/>
</dbReference>
<keyword evidence="4" id="KW-1185">Reference proteome</keyword>
<feature type="chain" id="PRO_5019454140" evidence="1">
    <location>
        <begin position="19"/>
        <end position="454"/>
    </location>
</feature>
<evidence type="ECO:0000259" key="2">
    <source>
        <dbReference type="SMART" id="SM00642"/>
    </source>
</evidence>
<dbReference type="AlphaFoldDB" id="A0A418PZJ5"/>
<evidence type="ECO:0000256" key="1">
    <source>
        <dbReference type="SAM" id="SignalP"/>
    </source>
</evidence>
<feature type="signal peptide" evidence="1">
    <location>
        <begin position="1"/>
        <end position="18"/>
    </location>
</feature>
<reference evidence="3 4" key="1">
    <citation type="submission" date="2018-09" db="EMBL/GenBank/DDBJ databases">
        <title>Sphingomonas sp. DAC4.</title>
        <authorList>
            <person name="Seo T."/>
        </authorList>
    </citation>
    <scope>NUCLEOTIDE SEQUENCE [LARGE SCALE GENOMIC DNA]</scope>
    <source>
        <strain evidence="3 4">DAC4</strain>
    </source>
</reference>
<accession>A0A418PZJ5</accession>
<keyword evidence="1" id="KW-0732">Signal</keyword>
<comment type="caution">
    <text evidence="3">The sequence shown here is derived from an EMBL/GenBank/DDBJ whole genome shotgun (WGS) entry which is preliminary data.</text>
</comment>
<gene>
    <name evidence="3" type="ORF">D3M59_07650</name>
</gene>
<dbReference type="InterPro" id="IPR006047">
    <property type="entry name" value="GH13_cat_dom"/>
</dbReference>